<accession>A0A3N1P836</accession>
<comment type="caution">
    <text evidence="2">The sequence shown here is derived from an EMBL/GenBank/DDBJ whole genome shotgun (WGS) entry which is preliminary data.</text>
</comment>
<keyword evidence="1" id="KW-1133">Transmembrane helix</keyword>
<dbReference type="AlphaFoldDB" id="A0A3N1P836"/>
<dbReference type="PANTHER" id="PTHR40076">
    <property type="entry name" value="MEMBRANE PROTEIN-RELATED"/>
    <property type="match status" value="1"/>
</dbReference>
<proteinExistence type="predicted"/>
<dbReference type="EMBL" id="RJUL01000004">
    <property type="protein sequence ID" value="ROQ27512.1"/>
    <property type="molecule type" value="Genomic_DNA"/>
</dbReference>
<reference evidence="2 3" key="1">
    <citation type="submission" date="2018-11" db="EMBL/GenBank/DDBJ databases">
        <title>Genomic Encyclopedia of Type Strains, Phase IV (KMG-IV): sequencing the most valuable type-strain genomes for metagenomic binning, comparative biology and taxonomic classification.</title>
        <authorList>
            <person name="Goeker M."/>
        </authorList>
    </citation>
    <scope>NUCLEOTIDE SEQUENCE [LARGE SCALE GENOMIC DNA]</scope>
    <source>
        <strain evidence="2 3">DSM 21945</strain>
    </source>
</reference>
<protein>
    <submittedName>
        <fullName evidence="2">Uncharacterized protein</fullName>
    </submittedName>
</protein>
<keyword evidence="1" id="KW-0472">Membrane</keyword>
<dbReference type="RefSeq" id="WP_123421347.1">
    <property type="nucleotide sequence ID" value="NZ_JBLXEP010000006.1"/>
</dbReference>
<keyword evidence="3" id="KW-1185">Reference proteome</keyword>
<evidence type="ECO:0000256" key="1">
    <source>
        <dbReference type="SAM" id="Phobius"/>
    </source>
</evidence>
<dbReference type="InterPro" id="IPR010380">
    <property type="entry name" value="DUF975"/>
</dbReference>
<feature type="transmembrane region" description="Helical" evidence="1">
    <location>
        <begin position="195"/>
        <end position="217"/>
    </location>
</feature>
<keyword evidence="1" id="KW-0812">Transmembrane</keyword>
<feature type="transmembrane region" description="Helical" evidence="1">
    <location>
        <begin position="119"/>
        <end position="136"/>
    </location>
</feature>
<dbReference type="PANTHER" id="PTHR40076:SF1">
    <property type="entry name" value="MEMBRANE PROTEIN"/>
    <property type="match status" value="1"/>
</dbReference>
<name>A0A3N1P836_9GAMM</name>
<organism evidence="2 3">
    <name type="scientific">Gallaecimonas pentaromativorans</name>
    <dbReference type="NCBI Taxonomy" id="584787"/>
    <lineage>
        <taxon>Bacteria</taxon>
        <taxon>Pseudomonadati</taxon>
        <taxon>Pseudomonadota</taxon>
        <taxon>Gammaproteobacteria</taxon>
        <taxon>Enterobacterales</taxon>
        <taxon>Gallaecimonadaceae</taxon>
        <taxon>Gallaecimonas</taxon>
    </lineage>
</organism>
<feature type="transmembrane region" description="Helical" evidence="1">
    <location>
        <begin position="142"/>
        <end position="163"/>
    </location>
</feature>
<evidence type="ECO:0000313" key="2">
    <source>
        <dbReference type="EMBL" id="ROQ27512.1"/>
    </source>
</evidence>
<sequence>MTEQEPQTVHVGGSVDKALARAISLNIGAMLKEAWQGAARLDRGMLSPLLMLVGLSLVLGSIMLEVMGMLGWTITDIQGQSLLQLVLTVMLAPAYAGIQLIALQHVVGLRPPLNMLWHWYRIGPVLSLAALLTMAISSLGTALFIIPGLLLQVVLAPVLMLVADKGMSPFAAIRVSVIVGFKYFAAFLVCQLLLIVAVAVGVLTFGLAALWLAPFYLRFQAIIYRELFGVRLKLATGQQQALFNA</sequence>
<dbReference type="Proteomes" id="UP000268033">
    <property type="component" value="Unassembled WGS sequence"/>
</dbReference>
<feature type="transmembrane region" description="Helical" evidence="1">
    <location>
        <begin position="82"/>
        <end position="107"/>
    </location>
</feature>
<evidence type="ECO:0000313" key="3">
    <source>
        <dbReference type="Proteomes" id="UP000268033"/>
    </source>
</evidence>
<feature type="transmembrane region" description="Helical" evidence="1">
    <location>
        <begin position="170"/>
        <end position="189"/>
    </location>
</feature>
<feature type="transmembrane region" description="Helical" evidence="1">
    <location>
        <begin position="49"/>
        <end position="70"/>
    </location>
</feature>
<dbReference type="STRING" id="584787.GCA_001247655_02601"/>
<gene>
    <name evidence="2" type="ORF">EDC28_104162</name>
</gene>